<proteinExistence type="predicted"/>
<dbReference type="Proteomes" id="UP001055911">
    <property type="component" value="Chromosome"/>
</dbReference>
<sequence>MLYKYQPENEKVVMGILTMSQRSHQIEFLQEEIQWYEDGANRNLYLWKDQFNNWAGVIGIEENPQWLLVRKMILTPDADTYFNAFRVLDNLKTLYPNQPIIGTLHNQEVITRWERNNE</sequence>
<organism evidence="1 2">
    <name type="scientific">Fructilactobacillus cliffordii</name>
    <dbReference type="NCBI Taxonomy" id="2940299"/>
    <lineage>
        <taxon>Bacteria</taxon>
        <taxon>Bacillati</taxon>
        <taxon>Bacillota</taxon>
        <taxon>Bacilli</taxon>
        <taxon>Lactobacillales</taxon>
        <taxon>Lactobacillaceae</taxon>
        <taxon>Fructilactobacillus</taxon>
    </lineage>
</organism>
<name>A0A9Q8ZTU0_9LACO</name>
<keyword evidence="2" id="KW-1185">Reference proteome</keyword>
<protein>
    <submittedName>
        <fullName evidence="1">Riboflavin biosynthesis protein RibT</fullName>
    </submittedName>
</protein>
<accession>A0A9Q8ZTU0</accession>
<dbReference type="EMBL" id="CP097119">
    <property type="protein sequence ID" value="USS89608.1"/>
    <property type="molecule type" value="Genomic_DNA"/>
</dbReference>
<dbReference type="AlphaFoldDB" id="A0A9Q8ZTU0"/>
<reference evidence="1" key="1">
    <citation type="submission" date="2022-05" db="EMBL/GenBank/DDBJ databases">
        <authorList>
            <person name="Oliphant S.A."/>
            <person name="Watson-Haigh N.S."/>
            <person name="Sumby K.M."/>
            <person name="Gardner J.M."/>
            <person name="Jiranek V."/>
        </authorList>
    </citation>
    <scope>NUCLEOTIDE SEQUENCE</scope>
    <source>
        <strain evidence="1">KI4_B1</strain>
    </source>
</reference>
<evidence type="ECO:0000313" key="2">
    <source>
        <dbReference type="Proteomes" id="UP001055911"/>
    </source>
</evidence>
<evidence type="ECO:0000313" key="1">
    <source>
        <dbReference type="EMBL" id="USS89608.1"/>
    </source>
</evidence>
<gene>
    <name evidence="1" type="ORF">M3M40_02130</name>
</gene>
<dbReference type="RefSeq" id="WP_252767157.1">
    <property type="nucleotide sequence ID" value="NZ_CP097119.1"/>
</dbReference>